<proteinExistence type="inferred from homology"/>
<keyword evidence="3" id="KW-0560">Oxidoreductase</keyword>
<sequence>MGKFDPSVDLANLSGKVAIVTGANSGIGLYTVLHLARKGATVYLGARSQAKADQAIARLKAEGLGPSPGQIRWLDLDLTDPRAAKRAAEWFLTQETRLDILINNAGILVVPYARTADGTSESMMINHISPFLFTQTLLPLMEQTSAAGEDVRIVNLSSEMHSWIPNPRYDSIEALNDDFSNSRMAQTRLYAYSKLANLLYTKELQRRLDSKGSKILVMAIHPGSVLTEGNIRLWSHLWCGSLITWLVSFFFSTPSVGAYPSVFAAAAPVVRAEADRYKGQYILPGNKITKTSKDAESTTLAADLWDTTELLLKQLGVY</sequence>
<keyword evidence="6" id="KW-1185">Reference proteome</keyword>
<evidence type="ECO:0000256" key="4">
    <source>
        <dbReference type="RuleBase" id="RU000363"/>
    </source>
</evidence>
<dbReference type="PANTHER" id="PTHR24320">
    <property type="entry name" value="RETINOL DEHYDROGENASE"/>
    <property type="match status" value="1"/>
</dbReference>
<evidence type="ECO:0000256" key="1">
    <source>
        <dbReference type="ARBA" id="ARBA00006484"/>
    </source>
</evidence>
<gene>
    <name evidence="5" type="ORF">OE88DRAFT_1664320</name>
</gene>
<comment type="similarity">
    <text evidence="1 4">Belongs to the short-chain dehydrogenases/reductases (SDR) family.</text>
</comment>
<accession>A0A5C3MUH7</accession>
<dbReference type="OrthoDB" id="191139at2759"/>
<dbReference type="InterPro" id="IPR036291">
    <property type="entry name" value="NAD(P)-bd_dom_sf"/>
</dbReference>
<dbReference type="STRING" id="5364.A0A5C3MUH7"/>
<dbReference type="InterPro" id="IPR002347">
    <property type="entry name" value="SDR_fam"/>
</dbReference>
<dbReference type="Pfam" id="PF00106">
    <property type="entry name" value="adh_short"/>
    <property type="match status" value="1"/>
</dbReference>
<evidence type="ECO:0000313" key="6">
    <source>
        <dbReference type="Proteomes" id="UP000305948"/>
    </source>
</evidence>
<organism evidence="5 6">
    <name type="scientific">Heliocybe sulcata</name>
    <dbReference type="NCBI Taxonomy" id="5364"/>
    <lineage>
        <taxon>Eukaryota</taxon>
        <taxon>Fungi</taxon>
        <taxon>Dikarya</taxon>
        <taxon>Basidiomycota</taxon>
        <taxon>Agaricomycotina</taxon>
        <taxon>Agaricomycetes</taxon>
        <taxon>Gloeophyllales</taxon>
        <taxon>Gloeophyllaceae</taxon>
        <taxon>Heliocybe</taxon>
    </lineage>
</organism>
<dbReference type="PANTHER" id="PTHR24320:SF282">
    <property type="entry name" value="WW DOMAIN-CONTAINING OXIDOREDUCTASE"/>
    <property type="match status" value="1"/>
</dbReference>
<dbReference type="Proteomes" id="UP000305948">
    <property type="component" value="Unassembled WGS sequence"/>
</dbReference>
<dbReference type="Gene3D" id="3.40.50.720">
    <property type="entry name" value="NAD(P)-binding Rossmann-like Domain"/>
    <property type="match status" value="1"/>
</dbReference>
<dbReference type="GO" id="GO:0016491">
    <property type="term" value="F:oxidoreductase activity"/>
    <property type="evidence" value="ECO:0007669"/>
    <property type="project" value="UniProtKB-KW"/>
</dbReference>
<keyword evidence="2" id="KW-0521">NADP</keyword>
<dbReference type="PRINTS" id="PR00081">
    <property type="entry name" value="GDHRDH"/>
</dbReference>
<evidence type="ECO:0000256" key="2">
    <source>
        <dbReference type="ARBA" id="ARBA00022857"/>
    </source>
</evidence>
<name>A0A5C3MUH7_9AGAM</name>
<evidence type="ECO:0000313" key="5">
    <source>
        <dbReference type="EMBL" id="TFK48485.1"/>
    </source>
</evidence>
<dbReference type="SUPFAM" id="SSF51735">
    <property type="entry name" value="NAD(P)-binding Rossmann-fold domains"/>
    <property type="match status" value="1"/>
</dbReference>
<reference evidence="5 6" key="1">
    <citation type="journal article" date="2019" name="Nat. Ecol. Evol.">
        <title>Megaphylogeny resolves global patterns of mushroom evolution.</title>
        <authorList>
            <person name="Varga T."/>
            <person name="Krizsan K."/>
            <person name="Foldi C."/>
            <person name="Dima B."/>
            <person name="Sanchez-Garcia M."/>
            <person name="Sanchez-Ramirez S."/>
            <person name="Szollosi G.J."/>
            <person name="Szarkandi J.G."/>
            <person name="Papp V."/>
            <person name="Albert L."/>
            <person name="Andreopoulos W."/>
            <person name="Angelini C."/>
            <person name="Antonin V."/>
            <person name="Barry K.W."/>
            <person name="Bougher N.L."/>
            <person name="Buchanan P."/>
            <person name="Buyck B."/>
            <person name="Bense V."/>
            <person name="Catcheside P."/>
            <person name="Chovatia M."/>
            <person name="Cooper J."/>
            <person name="Damon W."/>
            <person name="Desjardin D."/>
            <person name="Finy P."/>
            <person name="Geml J."/>
            <person name="Haridas S."/>
            <person name="Hughes K."/>
            <person name="Justo A."/>
            <person name="Karasinski D."/>
            <person name="Kautmanova I."/>
            <person name="Kiss B."/>
            <person name="Kocsube S."/>
            <person name="Kotiranta H."/>
            <person name="LaButti K.M."/>
            <person name="Lechner B.E."/>
            <person name="Liimatainen K."/>
            <person name="Lipzen A."/>
            <person name="Lukacs Z."/>
            <person name="Mihaltcheva S."/>
            <person name="Morgado L.N."/>
            <person name="Niskanen T."/>
            <person name="Noordeloos M.E."/>
            <person name="Ohm R.A."/>
            <person name="Ortiz-Santana B."/>
            <person name="Ovrebo C."/>
            <person name="Racz N."/>
            <person name="Riley R."/>
            <person name="Savchenko A."/>
            <person name="Shiryaev A."/>
            <person name="Soop K."/>
            <person name="Spirin V."/>
            <person name="Szebenyi C."/>
            <person name="Tomsovsky M."/>
            <person name="Tulloss R.E."/>
            <person name="Uehling J."/>
            <person name="Grigoriev I.V."/>
            <person name="Vagvolgyi C."/>
            <person name="Papp T."/>
            <person name="Martin F.M."/>
            <person name="Miettinen O."/>
            <person name="Hibbett D.S."/>
            <person name="Nagy L.G."/>
        </authorList>
    </citation>
    <scope>NUCLEOTIDE SEQUENCE [LARGE SCALE GENOMIC DNA]</scope>
    <source>
        <strain evidence="5 6">OMC1185</strain>
    </source>
</reference>
<evidence type="ECO:0000256" key="3">
    <source>
        <dbReference type="ARBA" id="ARBA00023002"/>
    </source>
</evidence>
<protein>
    <submittedName>
        <fullName evidence="5">NAD(P)-binding protein</fullName>
    </submittedName>
</protein>
<dbReference type="EMBL" id="ML213519">
    <property type="protein sequence ID" value="TFK48485.1"/>
    <property type="molecule type" value="Genomic_DNA"/>
</dbReference>
<dbReference type="PRINTS" id="PR00080">
    <property type="entry name" value="SDRFAMILY"/>
</dbReference>
<dbReference type="AlphaFoldDB" id="A0A5C3MUH7"/>